<protein>
    <submittedName>
        <fullName evidence="12">TonB family protein</fullName>
    </submittedName>
</protein>
<feature type="domain" description="TonB C-terminal" evidence="11">
    <location>
        <begin position="163"/>
        <end position="253"/>
    </location>
</feature>
<dbReference type="GO" id="GO:0098797">
    <property type="term" value="C:plasma membrane protein complex"/>
    <property type="evidence" value="ECO:0007669"/>
    <property type="project" value="TreeGrafter"/>
</dbReference>
<keyword evidence="7" id="KW-0653">Protein transport</keyword>
<dbReference type="GO" id="GO:0015891">
    <property type="term" value="P:siderophore transport"/>
    <property type="evidence" value="ECO:0007669"/>
    <property type="project" value="InterPro"/>
</dbReference>
<dbReference type="GO" id="GO:0031992">
    <property type="term" value="F:energy transducer activity"/>
    <property type="evidence" value="ECO:0007669"/>
    <property type="project" value="InterPro"/>
</dbReference>
<dbReference type="Gene3D" id="3.30.1150.10">
    <property type="match status" value="1"/>
</dbReference>
<dbReference type="InterPro" id="IPR006260">
    <property type="entry name" value="TonB/TolA_C"/>
</dbReference>
<evidence type="ECO:0000256" key="1">
    <source>
        <dbReference type="ARBA" id="ARBA00004383"/>
    </source>
</evidence>
<organism evidence="12 13">
    <name type="scientific">Desulfurivibrio alkaliphilus (strain DSM 19089 / UNIQEM U267 / AHT2)</name>
    <dbReference type="NCBI Taxonomy" id="589865"/>
    <lineage>
        <taxon>Bacteria</taxon>
        <taxon>Pseudomonadati</taxon>
        <taxon>Thermodesulfobacteriota</taxon>
        <taxon>Desulfobulbia</taxon>
        <taxon>Desulfobulbales</taxon>
        <taxon>Desulfobulbaceae</taxon>
        <taxon>Desulfurivibrio</taxon>
    </lineage>
</organism>
<keyword evidence="13" id="KW-1185">Reference proteome</keyword>
<feature type="region of interest" description="Disordered" evidence="10">
    <location>
        <begin position="47"/>
        <end position="185"/>
    </location>
</feature>
<sequence length="253" mass="26833">MGIMQRTLMALFLALLGHALLFWWGSDWSWRASPPPEGKQLALQLALSTGPPAALPPETPAAPEPATPSRPEPPPEPEAIPVPQPPPAPTPEPEPVPEPKPAPEPEAKTAPEDSKKPPEPPLDKAKPVAKETAAASPAPAPLTSAAEAAGATAKQQSTAAGPITEARPLYRENPPPPYPRAAQRRHHQGTVILEVLVNRQGRVEELQVAESSGYPLLDQAALAAVADWRFEPGRRNGQTITSTVLVPVSFVLQ</sequence>
<proteinExistence type="inferred from homology"/>
<dbReference type="STRING" id="589865.DaAHT2_1557"/>
<keyword evidence="3" id="KW-0813">Transport</keyword>
<dbReference type="AlphaFoldDB" id="D6Z3X7"/>
<dbReference type="InParanoid" id="D6Z3X7"/>
<dbReference type="eggNOG" id="COG0810">
    <property type="taxonomic scope" value="Bacteria"/>
</dbReference>
<dbReference type="PROSITE" id="PS52015">
    <property type="entry name" value="TONB_CTD"/>
    <property type="match status" value="1"/>
</dbReference>
<dbReference type="EMBL" id="CP001940">
    <property type="protein sequence ID" value="ADH86252.1"/>
    <property type="molecule type" value="Genomic_DNA"/>
</dbReference>
<accession>D6Z3X7</accession>
<keyword evidence="6" id="KW-0812">Transmembrane</keyword>
<gene>
    <name evidence="12" type="ordered locus">DaAHT2_1557</name>
</gene>
<evidence type="ECO:0000313" key="13">
    <source>
        <dbReference type="Proteomes" id="UP000001508"/>
    </source>
</evidence>
<feature type="compositionally biased region" description="Low complexity" evidence="10">
    <location>
        <begin position="130"/>
        <end position="154"/>
    </location>
</feature>
<evidence type="ECO:0000259" key="11">
    <source>
        <dbReference type="PROSITE" id="PS52015"/>
    </source>
</evidence>
<dbReference type="Pfam" id="PF03544">
    <property type="entry name" value="TonB_C"/>
    <property type="match status" value="1"/>
</dbReference>
<feature type="compositionally biased region" description="Basic and acidic residues" evidence="10">
    <location>
        <begin position="101"/>
        <end position="129"/>
    </location>
</feature>
<dbReference type="Proteomes" id="UP000001508">
    <property type="component" value="Chromosome"/>
</dbReference>
<dbReference type="KEGG" id="dak:DaAHT2_1557"/>
<dbReference type="GO" id="GO:0055085">
    <property type="term" value="P:transmembrane transport"/>
    <property type="evidence" value="ECO:0007669"/>
    <property type="project" value="InterPro"/>
</dbReference>
<dbReference type="HOGENOM" id="CLU_076057_2_1_7"/>
<comment type="similarity">
    <text evidence="2">Belongs to the TonB family.</text>
</comment>
<dbReference type="GO" id="GO:0030288">
    <property type="term" value="C:outer membrane-bounded periplasmic space"/>
    <property type="evidence" value="ECO:0007669"/>
    <property type="project" value="InterPro"/>
</dbReference>
<keyword evidence="5" id="KW-0997">Cell inner membrane</keyword>
<evidence type="ECO:0000256" key="4">
    <source>
        <dbReference type="ARBA" id="ARBA00022475"/>
    </source>
</evidence>
<dbReference type="PANTHER" id="PTHR33446">
    <property type="entry name" value="PROTEIN TONB-RELATED"/>
    <property type="match status" value="1"/>
</dbReference>
<name>D6Z3X7_DESAT</name>
<evidence type="ECO:0000256" key="9">
    <source>
        <dbReference type="ARBA" id="ARBA00023136"/>
    </source>
</evidence>
<evidence type="ECO:0000256" key="7">
    <source>
        <dbReference type="ARBA" id="ARBA00022927"/>
    </source>
</evidence>
<keyword evidence="9" id="KW-0472">Membrane</keyword>
<dbReference type="GO" id="GO:0015031">
    <property type="term" value="P:protein transport"/>
    <property type="evidence" value="ECO:0007669"/>
    <property type="project" value="UniProtKB-KW"/>
</dbReference>
<evidence type="ECO:0000256" key="5">
    <source>
        <dbReference type="ARBA" id="ARBA00022519"/>
    </source>
</evidence>
<evidence type="ECO:0000256" key="6">
    <source>
        <dbReference type="ARBA" id="ARBA00022692"/>
    </source>
</evidence>
<keyword evidence="8" id="KW-1133">Transmembrane helix</keyword>
<dbReference type="NCBIfam" id="TIGR01352">
    <property type="entry name" value="tonB_Cterm"/>
    <property type="match status" value="1"/>
</dbReference>
<evidence type="ECO:0000256" key="8">
    <source>
        <dbReference type="ARBA" id="ARBA00022989"/>
    </source>
</evidence>
<dbReference type="InterPro" id="IPR051045">
    <property type="entry name" value="TonB-dependent_transducer"/>
</dbReference>
<evidence type="ECO:0000256" key="10">
    <source>
        <dbReference type="SAM" id="MobiDB-lite"/>
    </source>
</evidence>
<dbReference type="FunCoup" id="D6Z3X7">
    <property type="interactions" value="10"/>
</dbReference>
<dbReference type="PRINTS" id="PR01374">
    <property type="entry name" value="TONBPROTEIN"/>
</dbReference>
<reference evidence="13" key="1">
    <citation type="submission" date="2010-02" db="EMBL/GenBank/DDBJ databases">
        <title>Complete sequence of Desulfurivibrio alkaliphilus AHT2.</title>
        <authorList>
            <consortium name="US DOE Joint Genome Institute"/>
            <person name="Pitluck S."/>
            <person name="Chertkov O."/>
            <person name="Detter J.C."/>
            <person name="Han C."/>
            <person name="Tapia R."/>
            <person name="Larimer F."/>
            <person name="Land M."/>
            <person name="Hauser L."/>
            <person name="Kyrpides N."/>
            <person name="Mikhailova N."/>
            <person name="Sorokin D.Y."/>
            <person name="Muyzer G."/>
            <person name="Woyke T."/>
        </authorList>
    </citation>
    <scope>NUCLEOTIDE SEQUENCE [LARGE SCALE GENOMIC DNA]</scope>
    <source>
        <strain evidence="13">DSM 19089 / UNIQEM U267 / AHT2</strain>
    </source>
</reference>
<feature type="compositionally biased region" description="Pro residues" evidence="10">
    <location>
        <begin position="53"/>
        <end position="100"/>
    </location>
</feature>
<evidence type="ECO:0000256" key="3">
    <source>
        <dbReference type="ARBA" id="ARBA00022448"/>
    </source>
</evidence>
<comment type="subcellular location">
    <subcellularLocation>
        <location evidence="1">Cell inner membrane</location>
        <topology evidence="1">Single-pass membrane protein</topology>
        <orientation evidence="1">Periplasmic side</orientation>
    </subcellularLocation>
</comment>
<evidence type="ECO:0000313" key="12">
    <source>
        <dbReference type="EMBL" id="ADH86252.1"/>
    </source>
</evidence>
<dbReference type="InterPro" id="IPR003538">
    <property type="entry name" value="TonB"/>
</dbReference>
<dbReference type="PANTHER" id="PTHR33446:SF2">
    <property type="entry name" value="PROTEIN TONB"/>
    <property type="match status" value="1"/>
</dbReference>
<keyword evidence="4" id="KW-1003">Cell membrane</keyword>
<dbReference type="InterPro" id="IPR037682">
    <property type="entry name" value="TonB_C"/>
</dbReference>
<evidence type="ECO:0000256" key="2">
    <source>
        <dbReference type="ARBA" id="ARBA00006555"/>
    </source>
</evidence>
<dbReference type="SUPFAM" id="SSF74653">
    <property type="entry name" value="TolA/TonB C-terminal domain"/>
    <property type="match status" value="1"/>
</dbReference>